<evidence type="ECO:0000256" key="3">
    <source>
        <dbReference type="ARBA" id="ARBA00022759"/>
    </source>
</evidence>
<evidence type="ECO:0000256" key="1">
    <source>
        <dbReference type="ARBA" id="ARBA00022694"/>
    </source>
</evidence>
<dbReference type="GO" id="GO:0000049">
    <property type="term" value="F:tRNA binding"/>
    <property type="evidence" value="ECO:0007669"/>
    <property type="project" value="InterPro"/>
</dbReference>
<keyword evidence="4" id="KW-0378">Hydrolase</keyword>
<comment type="caution">
    <text evidence="6">The sequence shown here is derived from an EMBL/GenBank/DDBJ whole genome shotgun (WGS) entry which is preliminary data.</text>
</comment>
<keyword evidence="7" id="KW-1185">Reference proteome</keyword>
<keyword evidence="1" id="KW-0819">tRNA processing</keyword>
<keyword evidence="3" id="KW-0255">Endonuclease</keyword>
<keyword evidence="5" id="KW-0694">RNA-binding</keyword>
<dbReference type="OrthoDB" id="333719at2"/>
<organism evidence="6 7">
    <name type="scientific">Leptospira ilyithenensis</name>
    <dbReference type="NCBI Taxonomy" id="2484901"/>
    <lineage>
        <taxon>Bacteria</taxon>
        <taxon>Pseudomonadati</taxon>
        <taxon>Spirochaetota</taxon>
        <taxon>Spirochaetia</taxon>
        <taxon>Leptospirales</taxon>
        <taxon>Leptospiraceae</taxon>
        <taxon>Leptospira</taxon>
    </lineage>
</organism>
<dbReference type="Pfam" id="PF00825">
    <property type="entry name" value="Ribonuclease_P"/>
    <property type="match status" value="1"/>
</dbReference>
<name>A0A4V3JWM0_9LEPT</name>
<dbReference type="AlphaFoldDB" id="A0A4V3JWM0"/>
<proteinExistence type="predicted"/>
<reference evidence="6" key="1">
    <citation type="journal article" date="2019" name="PLoS Negl. Trop. Dis.">
        <title>Revisiting the worldwide diversity of Leptospira species in the environment.</title>
        <authorList>
            <person name="Vincent A.T."/>
            <person name="Schiettekatte O."/>
            <person name="Bourhy P."/>
            <person name="Veyrier F.J."/>
            <person name="Picardeau M."/>
        </authorList>
    </citation>
    <scope>NUCLEOTIDE SEQUENCE [LARGE SCALE GENOMIC DNA]</scope>
    <source>
        <strain evidence="6">201400974</strain>
    </source>
</reference>
<gene>
    <name evidence="6" type="ORF">EHS11_19510</name>
</gene>
<accession>A0A4V3JWM0</accession>
<evidence type="ECO:0000256" key="4">
    <source>
        <dbReference type="ARBA" id="ARBA00022801"/>
    </source>
</evidence>
<dbReference type="SUPFAM" id="SSF54211">
    <property type="entry name" value="Ribosomal protein S5 domain 2-like"/>
    <property type="match status" value="1"/>
</dbReference>
<dbReference type="EMBL" id="RQHV01000066">
    <property type="protein sequence ID" value="TGN06578.1"/>
    <property type="molecule type" value="Genomic_DNA"/>
</dbReference>
<dbReference type="InterPro" id="IPR000100">
    <property type="entry name" value="RNase_P"/>
</dbReference>
<dbReference type="Proteomes" id="UP000298264">
    <property type="component" value="Unassembled WGS sequence"/>
</dbReference>
<dbReference type="GO" id="GO:0008033">
    <property type="term" value="P:tRNA processing"/>
    <property type="evidence" value="ECO:0007669"/>
    <property type="project" value="UniProtKB-KW"/>
</dbReference>
<dbReference type="InterPro" id="IPR020568">
    <property type="entry name" value="Ribosomal_Su5_D2-typ_SF"/>
</dbReference>
<evidence type="ECO:0000313" key="6">
    <source>
        <dbReference type="EMBL" id="TGN06578.1"/>
    </source>
</evidence>
<evidence type="ECO:0000313" key="7">
    <source>
        <dbReference type="Proteomes" id="UP000298264"/>
    </source>
</evidence>
<protein>
    <submittedName>
        <fullName evidence="6">Ribonuclease P protein component-like protein</fullName>
    </submittedName>
</protein>
<dbReference type="Gene3D" id="3.30.230.10">
    <property type="match status" value="1"/>
</dbReference>
<dbReference type="GO" id="GO:0004526">
    <property type="term" value="F:ribonuclease P activity"/>
    <property type="evidence" value="ECO:0007669"/>
    <property type="project" value="InterPro"/>
</dbReference>
<dbReference type="InterPro" id="IPR014721">
    <property type="entry name" value="Ribsml_uS5_D2-typ_fold_subgr"/>
</dbReference>
<evidence type="ECO:0000256" key="5">
    <source>
        <dbReference type="ARBA" id="ARBA00022884"/>
    </source>
</evidence>
<keyword evidence="2" id="KW-0540">Nuclease</keyword>
<evidence type="ECO:0000256" key="2">
    <source>
        <dbReference type="ARBA" id="ARBA00022722"/>
    </source>
</evidence>
<sequence>MQELFRSAKKAGRFPISFLSRKNGTENTCFLFCPDRSHKSAVDRNRTKRLLKELVRLHLSAFPAGNDIAILAHIDFARKLPKEREEIFLSIFQKPQ</sequence>